<dbReference type="GO" id="GO:0046872">
    <property type="term" value="F:metal ion binding"/>
    <property type="evidence" value="ECO:0007669"/>
    <property type="project" value="UniProtKB-KW"/>
</dbReference>
<evidence type="ECO:0000256" key="5">
    <source>
        <dbReference type="ARBA" id="ARBA00022989"/>
    </source>
</evidence>
<dbReference type="Gene3D" id="3.40.720.10">
    <property type="entry name" value="Alkaline Phosphatase, subunit A"/>
    <property type="match status" value="1"/>
</dbReference>
<dbReference type="InterPro" id="IPR012160">
    <property type="entry name" value="LtaS-like"/>
</dbReference>
<feature type="transmembrane region" description="Helical" evidence="11">
    <location>
        <begin position="154"/>
        <end position="170"/>
    </location>
</feature>
<proteinExistence type="inferred from homology"/>
<evidence type="ECO:0000256" key="4">
    <source>
        <dbReference type="ARBA" id="ARBA00022692"/>
    </source>
</evidence>
<keyword evidence="15" id="KW-1185">Reference proteome</keyword>
<evidence type="ECO:0000256" key="10">
    <source>
        <dbReference type="PIRSR" id="PIRSR005091-3"/>
    </source>
</evidence>
<evidence type="ECO:0000256" key="3">
    <source>
        <dbReference type="ARBA" id="ARBA00022475"/>
    </source>
</evidence>
<feature type="transmembrane region" description="Helical" evidence="11">
    <location>
        <begin position="110"/>
        <end position="134"/>
    </location>
</feature>
<evidence type="ECO:0000256" key="2">
    <source>
        <dbReference type="ARBA" id="ARBA00009983"/>
    </source>
</evidence>
<feature type="binding site" evidence="9">
    <location>
        <position position="409"/>
    </location>
    <ligand>
        <name>substrate</name>
    </ligand>
</feature>
<evidence type="ECO:0000259" key="12">
    <source>
        <dbReference type="Pfam" id="PF00884"/>
    </source>
</evidence>
<dbReference type="InterPro" id="IPR017850">
    <property type="entry name" value="Alkaline_phosphatase_core_sf"/>
</dbReference>
<feature type="transmembrane region" description="Helical" evidence="11">
    <location>
        <begin position="42"/>
        <end position="62"/>
    </location>
</feature>
<dbReference type="SUPFAM" id="SSF53649">
    <property type="entry name" value="Alkaline phosphatase-like"/>
    <property type="match status" value="1"/>
</dbReference>
<keyword evidence="5 11" id="KW-1133">Transmembrane helix</keyword>
<accession>A0A6B3W4R0</accession>
<dbReference type="Proteomes" id="UP000570010">
    <property type="component" value="Unassembled WGS sequence"/>
</dbReference>
<dbReference type="GO" id="GO:0005886">
    <property type="term" value="C:plasma membrane"/>
    <property type="evidence" value="ECO:0007669"/>
    <property type="project" value="UniProtKB-SubCell"/>
</dbReference>
<dbReference type="InterPro" id="IPR000917">
    <property type="entry name" value="Sulfatase_N"/>
</dbReference>
<dbReference type="PANTHER" id="PTHR47371:SF1">
    <property type="entry name" value="LIPOTEICHOIC ACID SYNTHASE-LIKE YQGS"/>
    <property type="match status" value="1"/>
</dbReference>
<evidence type="ECO:0000256" key="11">
    <source>
        <dbReference type="SAM" id="Phobius"/>
    </source>
</evidence>
<evidence type="ECO:0000313" key="15">
    <source>
        <dbReference type="Proteomes" id="UP000472971"/>
    </source>
</evidence>
<keyword evidence="3 7" id="KW-1003">Cell membrane</keyword>
<evidence type="ECO:0000256" key="9">
    <source>
        <dbReference type="PIRSR" id="PIRSR005091-2"/>
    </source>
</evidence>
<dbReference type="Gene3D" id="3.30.1120.170">
    <property type="match status" value="1"/>
</dbReference>
<feature type="binding site" evidence="10">
    <location>
        <position position="294"/>
    </location>
    <ligand>
        <name>Mn(2+)</name>
        <dbReference type="ChEBI" id="CHEBI:29035"/>
    </ligand>
</feature>
<dbReference type="PIRSF" id="PIRSF005091">
    <property type="entry name" value="Mmb_sulf_HI1246"/>
    <property type="match status" value="1"/>
</dbReference>
<evidence type="ECO:0000313" key="16">
    <source>
        <dbReference type="Proteomes" id="UP000570010"/>
    </source>
</evidence>
<sequence length="619" mass="71704">MSILKKFKLNLVVFATILLWFKTYLVYKINFSINTENIMQEVILFLNPLSFIMLVLGIGIFLKGKKRNIYILVSSFLISFVLYANAVYYREFNDFITIPLLMQTNNLGDLGNSIIALVSWFDFFYFIDLGLILLMIKKQAFLSNKLFSKIEKKAFYFITLGLMFLNIGLAETQRPELLTRTFDREILVKNIGTYHFHIYDAVLHTKTKAQRAMADGNELVDIENFTNAHFKEPNGELFGIAKGKNIILISLESLQNFVIGETVNGEEITPFLNQFIKESFYFDHFYHQTGQGKTSDSEFLLDNSLYPLGRGAVFFTHGSNEYDTLTKKLKENGYFTSVLHANNKSFWNRDVVYQSFGYDRFYSLTDFEVSPEISVNWGMKDIQFFEQSIHHLKEMPKPLYAKFITLTNHFPFTLDEEDRYIDEYDSQSGTLNRYFPTVRYMDEAVKLFIEDLKNEGLYEESIIVMYGDHYGISENHNKAMGQFLNKEITPFDTVQLQRVPLIIHIPGQEGRTISSISGQIDLKPTILHLMGINTKGDIQFGTDLFANDRDNLVILRDGSFITNDFVFTKETCYDKLTGEVISPSSCEPYTQQVKQELEYSDKVIYGDLLRFFDKTQSQS</sequence>
<feature type="domain" description="Sulfatase N-terminal" evidence="12">
    <location>
        <begin position="244"/>
        <end position="532"/>
    </location>
</feature>
<reference evidence="14 15" key="1">
    <citation type="submission" date="2020-02" db="EMBL/GenBank/DDBJ databases">
        <title>Bacillus aquiflavi sp. nov., isolated from yellow water of strong flavor Chinese baijiu in Yibin region of China.</title>
        <authorList>
            <person name="Xie J."/>
        </authorList>
    </citation>
    <scope>NUCLEOTIDE SEQUENCE [LARGE SCALE GENOMIC DNA]</scope>
    <source>
        <strain evidence="14 15">3H-10</strain>
    </source>
</reference>
<dbReference type="RefSeq" id="WP_163243371.1">
    <property type="nucleotide sequence ID" value="NZ_JAAIWN010000057.1"/>
</dbReference>
<dbReference type="InterPro" id="IPR050448">
    <property type="entry name" value="OpgB/LTA_synthase_biosynth"/>
</dbReference>
<dbReference type="AlphaFoldDB" id="A0A6B3W4R0"/>
<keyword evidence="9" id="KW-0479">Metal-binding</keyword>
<keyword evidence="4 11" id="KW-0812">Transmembrane</keyword>
<evidence type="ECO:0000256" key="8">
    <source>
        <dbReference type="PIRSR" id="PIRSR005091-1"/>
    </source>
</evidence>
<feature type="transmembrane region" description="Helical" evidence="11">
    <location>
        <begin position="7"/>
        <end position="27"/>
    </location>
</feature>
<evidence type="ECO:0000256" key="7">
    <source>
        <dbReference type="PIRNR" id="PIRNR005091"/>
    </source>
</evidence>
<dbReference type="Proteomes" id="UP000472971">
    <property type="component" value="Unassembled WGS sequence"/>
</dbReference>
<dbReference type="EMBL" id="JAAIWN010000057">
    <property type="protein sequence ID" value="NEY82973.1"/>
    <property type="molecule type" value="Genomic_DNA"/>
</dbReference>
<comment type="caution">
    <text evidence="14">The sequence shown here is derived from an EMBL/GenBank/DDBJ whole genome shotgun (WGS) entry which is preliminary data.</text>
</comment>
<keyword evidence="6 7" id="KW-0472">Membrane</keyword>
<comment type="subcellular location">
    <subcellularLocation>
        <location evidence="1">Cell membrane</location>
        <topology evidence="1">Multi-pass membrane protein</topology>
    </subcellularLocation>
</comment>
<gene>
    <name evidence="14" type="ORF">G4D64_16090</name>
    <name evidence="13" type="ORF">H1Z61_16135</name>
</gene>
<organism evidence="14 15">
    <name type="scientific">Bacillus aquiflavi</name>
    <dbReference type="NCBI Taxonomy" id="2672567"/>
    <lineage>
        <taxon>Bacteria</taxon>
        <taxon>Bacillati</taxon>
        <taxon>Bacillota</taxon>
        <taxon>Bacilli</taxon>
        <taxon>Bacillales</taxon>
        <taxon>Bacillaceae</taxon>
        <taxon>Bacillus</taxon>
    </lineage>
</organism>
<feature type="binding site" evidence="10">
    <location>
        <position position="468"/>
    </location>
    <ligand>
        <name>Mn(2+)</name>
        <dbReference type="ChEBI" id="CHEBI:29035"/>
    </ligand>
</feature>
<feature type="transmembrane region" description="Helical" evidence="11">
    <location>
        <begin position="69"/>
        <end position="90"/>
    </location>
</feature>
<evidence type="ECO:0000313" key="13">
    <source>
        <dbReference type="EMBL" id="MBA4538611.1"/>
    </source>
</evidence>
<evidence type="ECO:0000313" key="14">
    <source>
        <dbReference type="EMBL" id="NEY82973.1"/>
    </source>
</evidence>
<comment type="similarity">
    <text evidence="2 7">Belongs to the LTA synthase family.</text>
</comment>
<dbReference type="Pfam" id="PF00884">
    <property type="entry name" value="Sulfatase"/>
    <property type="match status" value="1"/>
</dbReference>
<dbReference type="CDD" id="cd16015">
    <property type="entry name" value="LTA_synthase"/>
    <property type="match status" value="1"/>
</dbReference>
<feature type="binding site" evidence="10">
    <location>
        <position position="252"/>
    </location>
    <ligand>
        <name>Mn(2+)</name>
        <dbReference type="ChEBI" id="CHEBI:29035"/>
    </ligand>
</feature>
<feature type="active site" evidence="8">
    <location>
        <position position="294"/>
    </location>
</feature>
<name>A0A6B3W4R0_9BACI</name>
<keyword evidence="9" id="KW-0464">Manganese</keyword>
<reference evidence="13 16" key="2">
    <citation type="submission" date="2020-07" db="EMBL/GenBank/DDBJ databases">
        <authorList>
            <person name="Feng H."/>
        </authorList>
    </citation>
    <scope>NUCLEOTIDE SEQUENCE [LARGE SCALE GENOMIC DNA]</scope>
    <source>
        <strain evidence="13">S-12</strain>
        <strain evidence="16">s-12</strain>
    </source>
</reference>
<protein>
    <submittedName>
        <fullName evidence="14">LTA synthase family protein</fullName>
    </submittedName>
</protein>
<evidence type="ECO:0000256" key="1">
    <source>
        <dbReference type="ARBA" id="ARBA00004651"/>
    </source>
</evidence>
<dbReference type="EMBL" id="JACEIO010000055">
    <property type="protein sequence ID" value="MBA4538611.1"/>
    <property type="molecule type" value="Genomic_DNA"/>
</dbReference>
<dbReference type="PANTHER" id="PTHR47371">
    <property type="entry name" value="LIPOTEICHOIC ACID SYNTHASE"/>
    <property type="match status" value="1"/>
</dbReference>
<evidence type="ECO:0000256" key="6">
    <source>
        <dbReference type="ARBA" id="ARBA00023136"/>
    </source>
</evidence>
<feature type="binding site" evidence="10">
    <location>
        <position position="469"/>
    </location>
    <ligand>
        <name>Mn(2+)</name>
        <dbReference type="ChEBI" id="CHEBI:29035"/>
    </ligand>
</feature>